<dbReference type="Proteomes" id="UP000298325">
    <property type="component" value="Unassembled WGS sequence"/>
</dbReference>
<evidence type="ECO:0000313" key="1">
    <source>
        <dbReference type="EMBL" id="TGN41215.1"/>
    </source>
</evidence>
<dbReference type="EMBL" id="SRPF01000001">
    <property type="protein sequence ID" value="TGN41215.1"/>
    <property type="molecule type" value="Genomic_DNA"/>
</dbReference>
<keyword evidence="2" id="KW-1185">Reference proteome</keyword>
<dbReference type="AlphaFoldDB" id="A0A4Z1BT42"/>
<dbReference type="RefSeq" id="WP_135801601.1">
    <property type="nucleotide sequence ID" value="NZ_SRPF01000001.1"/>
</dbReference>
<accession>A0A4Z1BT42</accession>
<name>A0A4Z1BT42_9GAMM</name>
<protein>
    <submittedName>
        <fullName evidence="1">SOS cell division inhibitor</fullName>
    </submittedName>
</protein>
<comment type="caution">
    <text evidence="1">The sequence shown here is derived from an EMBL/GenBank/DDBJ whole genome shotgun (WGS) entry which is preliminary data.</text>
</comment>
<sequence>MTDDRFDAIDTLIDHLETALSEKDWDELSRLNQLVRPTIEPVMAALEAGELDAEPVRERLAGLQTFCDRANNSAMDAKAEARKALEGINQNRSAARAYQNVSGSPQK</sequence>
<proteinExistence type="predicted"/>
<organism evidence="1 2">
    <name type="scientific">Marinobacter confluentis</name>
    <dbReference type="NCBI Taxonomy" id="1697557"/>
    <lineage>
        <taxon>Bacteria</taxon>
        <taxon>Pseudomonadati</taxon>
        <taxon>Pseudomonadota</taxon>
        <taxon>Gammaproteobacteria</taxon>
        <taxon>Pseudomonadales</taxon>
        <taxon>Marinobacteraceae</taxon>
        <taxon>Marinobacter</taxon>
    </lineage>
</organism>
<evidence type="ECO:0000313" key="2">
    <source>
        <dbReference type="Proteomes" id="UP000298325"/>
    </source>
</evidence>
<dbReference type="OrthoDB" id="6368381at2"/>
<gene>
    <name evidence="1" type="ORF">E5Q11_01290</name>
</gene>
<reference evidence="1 2" key="1">
    <citation type="submission" date="2019-04" db="EMBL/GenBank/DDBJ databases">
        <authorList>
            <person name="Park S."/>
            <person name="Yoon J.-H."/>
        </authorList>
    </citation>
    <scope>NUCLEOTIDE SEQUENCE [LARGE SCALE GENOMIC DNA]</scope>
    <source>
        <strain evidence="1 2">HJM-18</strain>
    </source>
</reference>